<proteinExistence type="predicted"/>
<evidence type="ECO:0000256" key="1">
    <source>
        <dbReference type="SAM" id="SignalP"/>
    </source>
</evidence>
<dbReference type="EMBL" id="FORC01000001">
    <property type="protein sequence ID" value="SFI43092.1"/>
    <property type="molecule type" value="Genomic_DNA"/>
</dbReference>
<dbReference type="OrthoDB" id="7027094at2"/>
<feature type="chain" id="PRO_5044372876" evidence="1">
    <location>
        <begin position="22"/>
        <end position="106"/>
    </location>
</feature>
<keyword evidence="1" id="KW-0732">Signal</keyword>
<dbReference type="AlphaFoldDB" id="A0A1I3I5A1"/>
<feature type="signal peptide" evidence="1">
    <location>
        <begin position="1"/>
        <end position="21"/>
    </location>
</feature>
<organism evidence="2 3">
    <name type="scientific">Phytopseudomonas argentinensis</name>
    <dbReference type="NCBI Taxonomy" id="289370"/>
    <lineage>
        <taxon>Bacteria</taxon>
        <taxon>Pseudomonadati</taxon>
        <taxon>Pseudomonadota</taxon>
        <taxon>Gammaproteobacteria</taxon>
        <taxon>Pseudomonadales</taxon>
        <taxon>Pseudomonadaceae</taxon>
        <taxon>Phytopseudomonas</taxon>
    </lineage>
</organism>
<protein>
    <submittedName>
        <fullName evidence="2">Uncharacterized protein</fullName>
    </submittedName>
</protein>
<sequence>MSIRLIGLLVLLLTLPMLGDAANTPCSGSKGGIARCEGPLFLCNDGSISGSKRDCSAERPGAGSTALRATGNVASDCPCGGGTLCTGPRGGQYCVTRSGTKSYRRR</sequence>
<evidence type="ECO:0000313" key="3">
    <source>
        <dbReference type="Proteomes" id="UP000183018"/>
    </source>
</evidence>
<reference evidence="3" key="1">
    <citation type="submission" date="2016-10" db="EMBL/GenBank/DDBJ databases">
        <authorList>
            <person name="Varghese N."/>
            <person name="Submissions S."/>
        </authorList>
    </citation>
    <scope>NUCLEOTIDE SEQUENCE [LARGE SCALE GENOMIC DNA]</scope>
    <source>
        <strain evidence="3">LMG 22563</strain>
    </source>
</reference>
<dbReference type="STRING" id="289370.SAMN05216602_1423"/>
<keyword evidence="3" id="KW-1185">Reference proteome</keyword>
<dbReference type="RefSeq" id="WP_074881611.1">
    <property type="nucleotide sequence ID" value="NZ_FORC01000001.1"/>
</dbReference>
<accession>A0A1I3I5A1</accession>
<evidence type="ECO:0000313" key="2">
    <source>
        <dbReference type="EMBL" id="SFI43092.1"/>
    </source>
</evidence>
<dbReference type="Proteomes" id="UP000183018">
    <property type="component" value="Unassembled WGS sequence"/>
</dbReference>
<name>A0A1I3I5A1_9GAMM</name>
<gene>
    <name evidence="2" type="ORF">SAMN05216602_1423</name>
</gene>